<accession>F2CRC0</accession>
<feature type="compositionally biased region" description="Basic residues" evidence="1">
    <location>
        <begin position="223"/>
        <end position="236"/>
    </location>
</feature>
<dbReference type="EMBL" id="AK354172">
    <property type="protein sequence ID" value="BAJ85391.1"/>
    <property type="molecule type" value="mRNA"/>
</dbReference>
<feature type="non-terminal residue" evidence="2">
    <location>
        <position position="1"/>
    </location>
</feature>
<name>F2CRC0_HORVV</name>
<proteinExistence type="evidence at transcript level"/>
<feature type="region of interest" description="Disordered" evidence="1">
    <location>
        <begin position="104"/>
        <end position="128"/>
    </location>
</feature>
<dbReference type="AlphaFoldDB" id="F2CRC0"/>
<protein>
    <submittedName>
        <fullName evidence="2">Predicted protein</fullName>
    </submittedName>
</protein>
<reference evidence="2" key="1">
    <citation type="journal article" date="2011" name="Plant Physiol.">
        <title>Comprehensive sequence analysis of 24,783 barley full-length cDNAs derived from 12 clone libraries.</title>
        <authorList>
            <person name="Matsumoto T."/>
            <person name="Tanaka T."/>
            <person name="Sakai H."/>
            <person name="Amano N."/>
            <person name="Kanamori H."/>
            <person name="Kurita K."/>
            <person name="Kikuta A."/>
            <person name="Kamiya K."/>
            <person name="Yamamoto M."/>
            <person name="Ikawa H."/>
            <person name="Fujii N."/>
            <person name="Hori K."/>
            <person name="Itoh T."/>
            <person name="Sato K."/>
        </authorList>
    </citation>
    <scope>NUCLEOTIDE SEQUENCE</scope>
    <source>
        <tissue evidence="2">Shoot</tissue>
    </source>
</reference>
<sequence length="305" mass="32846">GCPISSIHAPTRLRWALRREAGRARQTLRGSHRAALIAASCLLAADAPLLHRAQFAREGQAISRLFLDARAASSTPCGLRAARALSFSVSSKNWSTGRHMHAMTAHAAPPSHARPPPRRRGRARAGAGSLHHELRLRVFHVVTRHCRAMPRPSLWGCPRRAGQAGAMGSAHDGPSGADRGGVEADGQEGVVLIGVRGAPRRDAGHGTGRVGAQQPARGDRREGKRKPPSWRPRRPSARSASETWWSVPRRYQARAGRWRTASRRRSDRCAPCSTASWPAGTRLCAAWSTMHARPPGPPPGRAAAG</sequence>
<feature type="region of interest" description="Disordered" evidence="1">
    <location>
        <begin position="152"/>
        <end position="184"/>
    </location>
</feature>
<evidence type="ECO:0000256" key="1">
    <source>
        <dbReference type="SAM" id="MobiDB-lite"/>
    </source>
</evidence>
<organism evidence="2">
    <name type="scientific">Hordeum vulgare subsp. vulgare</name>
    <name type="common">Domesticated barley</name>
    <dbReference type="NCBI Taxonomy" id="112509"/>
    <lineage>
        <taxon>Eukaryota</taxon>
        <taxon>Viridiplantae</taxon>
        <taxon>Streptophyta</taxon>
        <taxon>Embryophyta</taxon>
        <taxon>Tracheophyta</taxon>
        <taxon>Spermatophyta</taxon>
        <taxon>Magnoliopsida</taxon>
        <taxon>Liliopsida</taxon>
        <taxon>Poales</taxon>
        <taxon>Poaceae</taxon>
        <taxon>BOP clade</taxon>
        <taxon>Pooideae</taxon>
        <taxon>Triticodae</taxon>
        <taxon>Triticeae</taxon>
        <taxon>Hordeinae</taxon>
        <taxon>Hordeum</taxon>
    </lineage>
</organism>
<feature type="region of interest" description="Disordered" evidence="1">
    <location>
        <begin position="198"/>
        <end position="243"/>
    </location>
</feature>
<evidence type="ECO:0000313" key="2">
    <source>
        <dbReference type="EMBL" id="BAJ85391.1"/>
    </source>
</evidence>